<evidence type="ECO:0000313" key="1">
    <source>
        <dbReference type="EMBL" id="SEP27566.1"/>
    </source>
</evidence>
<dbReference type="InterPro" id="IPR018743">
    <property type="entry name" value="DUF2292"/>
</dbReference>
<protein>
    <submittedName>
        <fullName evidence="1">Uncharacterized small protein</fullName>
    </submittedName>
</protein>
<name>A0A1H8WIU3_9FIRM</name>
<gene>
    <name evidence="1" type="ORF">SAMN04490178_11610</name>
</gene>
<organism evidence="1 2">
    <name type="scientific">Propionispora vibrioides</name>
    <dbReference type="NCBI Taxonomy" id="112903"/>
    <lineage>
        <taxon>Bacteria</taxon>
        <taxon>Bacillati</taxon>
        <taxon>Bacillota</taxon>
        <taxon>Negativicutes</taxon>
        <taxon>Selenomonadales</taxon>
        <taxon>Sporomusaceae</taxon>
        <taxon>Propionispora</taxon>
    </lineage>
</organism>
<dbReference type="EMBL" id="FODY01000016">
    <property type="protein sequence ID" value="SEP27566.1"/>
    <property type="molecule type" value="Genomic_DNA"/>
</dbReference>
<dbReference type="Proteomes" id="UP000198847">
    <property type="component" value="Unassembled WGS sequence"/>
</dbReference>
<dbReference type="RefSeq" id="WP_091748200.1">
    <property type="nucleotide sequence ID" value="NZ_FODY01000016.1"/>
</dbReference>
<evidence type="ECO:0000313" key="2">
    <source>
        <dbReference type="Proteomes" id="UP000198847"/>
    </source>
</evidence>
<dbReference type="Pfam" id="PF10055">
    <property type="entry name" value="DUF2292"/>
    <property type="match status" value="1"/>
</dbReference>
<proteinExistence type="predicted"/>
<accession>A0A1H8WIU3</accession>
<keyword evidence="2" id="KW-1185">Reference proteome</keyword>
<dbReference type="AlphaFoldDB" id="A0A1H8WIU3"/>
<sequence>MANTKKNVSAVQQEVVPQAVMDQIEKVINSTLHGSVTLIVQDSRIIQIERVEKIRLC</sequence>
<reference evidence="1 2" key="1">
    <citation type="submission" date="2016-10" db="EMBL/GenBank/DDBJ databases">
        <authorList>
            <person name="de Groot N.N."/>
        </authorList>
    </citation>
    <scope>NUCLEOTIDE SEQUENCE [LARGE SCALE GENOMIC DNA]</scope>
    <source>
        <strain evidence="1 2">DSM 13305</strain>
    </source>
</reference>